<dbReference type="InterPro" id="IPR050832">
    <property type="entry name" value="Bact_Acetyltransf"/>
</dbReference>
<dbReference type="Pfam" id="PF13508">
    <property type="entry name" value="Acetyltransf_7"/>
    <property type="match status" value="1"/>
</dbReference>
<accession>A0ABQ3V238</accession>
<protein>
    <recommendedName>
        <fullName evidence="3">N-acetyltransferase domain-containing protein</fullName>
    </recommendedName>
</protein>
<dbReference type="Gene3D" id="3.40.630.30">
    <property type="match status" value="1"/>
</dbReference>
<keyword evidence="1" id="KW-0808">Transferase</keyword>
<dbReference type="InterPro" id="IPR000182">
    <property type="entry name" value="GNAT_dom"/>
</dbReference>
<dbReference type="CDD" id="cd04301">
    <property type="entry name" value="NAT_SF"/>
    <property type="match status" value="1"/>
</dbReference>
<sequence length="345" mass="38745">MATSHVHNLKDHPASIPSIVALWQAQEQRQRQLDSRLHAPLPASDLERSVRQGLAHGLVVLGEDGKVRGYAHPGIWSLPETSLLHAFLTPKNGITHALVLPDPQEPDAQEVAAIVLLALSDFWHTQHITGNLIRWPSRDPWFESLLIAHGFALDSVCALRPHPPVFAQLHASSFTVRPARQEDEGALIGLFQEELTFHEHYTPFVRSNSVVLSAFQGKLARLWAGRNVSEGAPFIVVAERAGNVLGMAENTLLTVEVMDEPGFTPPGQYGCLDNVCVHEQWRGQGVGRLLLHASFEMWESMQQLTLDGYVLWYNPDNPRAVRFWSRWEYEPLWTTYQQLPLATHV</sequence>
<gene>
    <name evidence="4" type="ORF">KSB_76940</name>
</gene>
<name>A0ABQ3V238_9CHLR</name>
<comment type="caution">
    <text evidence="4">The sequence shown here is derived from an EMBL/GenBank/DDBJ whole genome shotgun (WGS) entry which is preliminary data.</text>
</comment>
<proteinExistence type="predicted"/>
<keyword evidence="5" id="KW-1185">Reference proteome</keyword>
<dbReference type="SUPFAM" id="SSF55729">
    <property type="entry name" value="Acyl-CoA N-acyltransferases (Nat)"/>
    <property type="match status" value="1"/>
</dbReference>
<reference evidence="4 5" key="1">
    <citation type="journal article" date="2021" name="Int. J. Syst. Evol. Microbiol.">
        <title>Reticulibacter mediterranei gen. nov., sp. nov., within the new family Reticulibacteraceae fam. nov., and Ktedonospora formicarum gen. nov., sp. nov., Ktedonobacter robiniae sp. nov., Dictyobacter formicarum sp. nov. and Dictyobacter arantiisoli sp. nov., belonging to the class Ktedonobacteria.</title>
        <authorList>
            <person name="Yabe S."/>
            <person name="Zheng Y."/>
            <person name="Wang C.M."/>
            <person name="Sakai Y."/>
            <person name="Abe K."/>
            <person name="Yokota A."/>
            <person name="Donadio S."/>
            <person name="Cavaletti L."/>
            <person name="Monciardini P."/>
        </authorList>
    </citation>
    <scope>NUCLEOTIDE SEQUENCE [LARGE SCALE GENOMIC DNA]</scope>
    <source>
        <strain evidence="4 5">SOSP1-30</strain>
    </source>
</reference>
<keyword evidence="2" id="KW-0012">Acyltransferase</keyword>
<organism evidence="4 5">
    <name type="scientific">Ktedonobacter robiniae</name>
    <dbReference type="NCBI Taxonomy" id="2778365"/>
    <lineage>
        <taxon>Bacteria</taxon>
        <taxon>Bacillati</taxon>
        <taxon>Chloroflexota</taxon>
        <taxon>Ktedonobacteria</taxon>
        <taxon>Ktedonobacterales</taxon>
        <taxon>Ktedonobacteraceae</taxon>
        <taxon>Ktedonobacter</taxon>
    </lineage>
</organism>
<dbReference type="RefSeq" id="WP_201375426.1">
    <property type="nucleotide sequence ID" value="NZ_BNJG01000003.1"/>
</dbReference>
<dbReference type="InterPro" id="IPR016181">
    <property type="entry name" value="Acyl_CoA_acyltransferase"/>
</dbReference>
<dbReference type="EMBL" id="BNJG01000003">
    <property type="protein sequence ID" value="GHO59219.1"/>
    <property type="molecule type" value="Genomic_DNA"/>
</dbReference>
<evidence type="ECO:0000313" key="5">
    <source>
        <dbReference type="Proteomes" id="UP000654345"/>
    </source>
</evidence>
<evidence type="ECO:0000259" key="3">
    <source>
        <dbReference type="PROSITE" id="PS51186"/>
    </source>
</evidence>
<dbReference type="PROSITE" id="PS51186">
    <property type="entry name" value="GNAT"/>
    <property type="match status" value="1"/>
</dbReference>
<dbReference type="PANTHER" id="PTHR43877">
    <property type="entry name" value="AMINOALKYLPHOSPHONATE N-ACETYLTRANSFERASE-RELATED-RELATED"/>
    <property type="match status" value="1"/>
</dbReference>
<dbReference type="PANTHER" id="PTHR43877:SF1">
    <property type="entry name" value="ACETYLTRANSFERASE"/>
    <property type="match status" value="1"/>
</dbReference>
<feature type="domain" description="N-acetyltransferase" evidence="3">
    <location>
        <begin position="174"/>
        <end position="345"/>
    </location>
</feature>
<evidence type="ECO:0000256" key="2">
    <source>
        <dbReference type="ARBA" id="ARBA00023315"/>
    </source>
</evidence>
<evidence type="ECO:0000256" key="1">
    <source>
        <dbReference type="ARBA" id="ARBA00022679"/>
    </source>
</evidence>
<dbReference type="Proteomes" id="UP000654345">
    <property type="component" value="Unassembled WGS sequence"/>
</dbReference>
<evidence type="ECO:0000313" key="4">
    <source>
        <dbReference type="EMBL" id="GHO59219.1"/>
    </source>
</evidence>